<sequence length="322" mass="35041">MTSYWNALVNQSIWIPRPSITEKNVQDLTGKVLLVTGGNTGVGFQLCKILYSANGTVYLAARSVEKGTAAIEKIKAAHPTSKGRIELLKLDLGDLTTIKASAQDFLARESRLDVLWNNAGVMMPPNGSVTEQGHELQMGTNCLAPYLFTEFLKPILKATAANAPANSVRVAWAGSAGIDFLSPSGGIQFDEGGRPKVLKSNSANYGQSKAGNLFLAEGFAKEMASSGIVSVVFNPGNLHTELNRHIGASEWLQRILLYPAIYGAYTELYCGVSPELTVEDNGIYIAPWGRKSYNRSDIETARKDGTVEKFMRYCNAETEKYM</sequence>
<dbReference type="OrthoDB" id="191139at2759"/>
<evidence type="ECO:0000313" key="4">
    <source>
        <dbReference type="EMBL" id="OCK85398.1"/>
    </source>
</evidence>
<dbReference type="Proteomes" id="UP000250266">
    <property type="component" value="Unassembled WGS sequence"/>
</dbReference>
<dbReference type="AlphaFoldDB" id="A0A8E2JK38"/>
<protein>
    <submittedName>
        <fullName evidence="4">NAD(P)-binding protein</fullName>
    </submittedName>
</protein>
<proteinExistence type="inferred from homology"/>
<evidence type="ECO:0000256" key="2">
    <source>
        <dbReference type="ARBA" id="ARBA00022857"/>
    </source>
</evidence>
<dbReference type="Gene3D" id="3.40.50.720">
    <property type="entry name" value="NAD(P)-binding Rossmann-like Domain"/>
    <property type="match status" value="1"/>
</dbReference>
<keyword evidence="5" id="KW-1185">Reference proteome</keyword>
<dbReference type="Pfam" id="PF00106">
    <property type="entry name" value="adh_short"/>
    <property type="match status" value="1"/>
</dbReference>
<dbReference type="InterPro" id="IPR002347">
    <property type="entry name" value="SDR_fam"/>
</dbReference>
<dbReference type="EMBL" id="KV744819">
    <property type="protein sequence ID" value="OCK85398.1"/>
    <property type="molecule type" value="Genomic_DNA"/>
</dbReference>
<organism evidence="4 5">
    <name type="scientific">Lepidopterella palustris CBS 459.81</name>
    <dbReference type="NCBI Taxonomy" id="1314670"/>
    <lineage>
        <taxon>Eukaryota</taxon>
        <taxon>Fungi</taxon>
        <taxon>Dikarya</taxon>
        <taxon>Ascomycota</taxon>
        <taxon>Pezizomycotina</taxon>
        <taxon>Dothideomycetes</taxon>
        <taxon>Pleosporomycetidae</taxon>
        <taxon>Mytilinidiales</taxon>
        <taxon>Argynnaceae</taxon>
        <taxon>Lepidopterella</taxon>
    </lineage>
</organism>
<accession>A0A8E2JK38</accession>
<dbReference type="PRINTS" id="PR00081">
    <property type="entry name" value="GDHRDH"/>
</dbReference>
<evidence type="ECO:0000256" key="1">
    <source>
        <dbReference type="ARBA" id="ARBA00006484"/>
    </source>
</evidence>
<dbReference type="SUPFAM" id="SSF51735">
    <property type="entry name" value="NAD(P)-binding Rossmann-fold domains"/>
    <property type="match status" value="1"/>
</dbReference>
<gene>
    <name evidence="4" type="ORF">K432DRAFT_343125</name>
</gene>
<keyword evidence="3" id="KW-0560">Oxidoreductase</keyword>
<keyword evidence="2" id="KW-0521">NADP</keyword>
<reference evidence="4 5" key="1">
    <citation type="journal article" date="2016" name="Nat. Commun.">
        <title>Ectomycorrhizal ecology is imprinted in the genome of the dominant symbiotic fungus Cenococcum geophilum.</title>
        <authorList>
            <consortium name="DOE Joint Genome Institute"/>
            <person name="Peter M."/>
            <person name="Kohler A."/>
            <person name="Ohm R.A."/>
            <person name="Kuo A."/>
            <person name="Krutzmann J."/>
            <person name="Morin E."/>
            <person name="Arend M."/>
            <person name="Barry K.W."/>
            <person name="Binder M."/>
            <person name="Choi C."/>
            <person name="Clum A."/>
            <person name="Copeland A."/>
            <person name="Grisel N."/>
            <person name="Haridas S."/>
            <person name="Kipfer T."/>
            <person name="LaButti K."/>
            <person name="Lindquist E."/>
            <person name="Lipzen A."/>
            <person name="Maire R."/>
            <person name="Meier B."/>
            <person name="Mihaltcheva S."/>
            <person name="Molinier V."/>
            <person name="Murat C."/>
            <person name="Poggeler S."/>
            <person name="Quandt C.A."/>
            <person name="Sperisen C."/>
            <person name="Tritt A."/>
            <person name="Tisserant E."/>
            <person name="Crous P.W."/>
            <person name="Henrissat B."/>
            <person name="Nehls U."/>
            <person name="Egli S."/>
            <person name="Spatafora J.W."/>
            <person name="Grigoriev I.V."/>
            <person name="Martin F.M."/>
        </authorList>
    </citation>
    <scope>NUCLEOTIDE SEQUENCE [LARGE SCALE GENOMIC DNA]</scope>
    <source>
        <strain evidence="4 5">CBS 459.81</strain>
    </source>
</reference>
<dbReference type="PANTHER" id="PTHR24320">
    <property type="entry name" value="RETINOL DEHYDROGENASE"/>
    <property type="match status" value="1"/>
</dbReference>
<evidence type="ECO:0000313" key="5">
    <source>
        <dbReference type="Proteomes" id="UP000250266"/>
    </source>
</evidence>
<dbReference type="GO" id="GO:0016491">
    <property type="term" value="F:oxidoreductase activity"/>
    <property type="evidence" value="ECO:0007669"/>
    <property type="project" value="UniProtKB-KW"/>
</dbReference>
<evidence type="ECO:0000256" key="3">
    <source>
        <dbReference type="ARBA" id="ARBA00023002"/>
    </source>
</evidence>
<comment type="similarity">
    <text evidence="1">Belongs to the short-chain dehydrogenases/reductases (SDR) family.</text>
</comment>
<name>A0A8E2JK38_9PEZI</name>
<dbReference type="PANTHER" id="PTHR24320:SF236">
    <property type="entry name" value="SHORT-CHAIN DEHYDROGENASE-RELATED"/>
    <property type="match status" value="1"/>
</dbReference>
<dbReference type="InterPro" id="IPR036291">
    <property type="entry name" value="NAD(P)-bd_dom_sf"/>
</dbReference>